<dbReference type="GeneID" id="6010864"/>
<keyword evidence="2" id="KW-1133">Transmembrane helix</keyword>
<accession>A8NK48</accession>
<dbReference type="HOGENOM" id="CLU_1219636_0_0_1"/>
<evidence type="ECO:0000313" key="3">
    <source>
        <dbReference type="EMBL" id="EAU87327.2"/>
    </source>
</evidence>
<feature type="transmembrane region" description="Helical" evidence="2">
    <location>
        <begin position="38"/>
        <end position="58"/>
    </location>
</feature>
<evidence type="ECO:0000256" key="2">
    <source>
        <dbReference type="SAM" id="Phobius"/>
    </source>
</evidence>
<feature type="compositionally biased region" description="Basic and acidic residues" evidence="1">
    <location>
        <begin position="163"/>
        <end position="187"/>
    </location>
</feature>
<dbReference type="EMBL" id="AACS02000010">
    <property type="protein sequence ID" value="EAU87327.2"/>
    <property type="molecule type" value="Genomic_DNA"/>
</dbReference>
<dbReference type="AlphaFoldDB" id="A8NK48"/>
<organism evidence="3 4">
    <name type="scientific">Coprinopsis cinerea (strain Okayama-7 / 130 / ATCC MYA-4618 / FGSC 9003)</name>
    <name type="common">Inky cap fungus</name>
    <name type="synonym">Hormographiella aspergillata</name>
    <dbReference type="NCBI Taxonomy" id="240176"/>
    <lineage>
        <taxon>Eukaryota</taxon>
        <taxon>Fungi</taxon>
        <taxon>Dikarya</taxon>
        <taxon>Basidiomycota</taxon>
        <taxon>Agaricomycotina</taxon>
        <taxon>Agaricomycetes</taxon>
        <taxon>Agaricomycetidae</taxon>
        <taxon>Agaricales</taxon>
        <taxon>Agaricineae</taxon>
        <taxon>Psathyrellaceae</taxon>
        <taxon>Coprinopsis</taxon>
    </lineage>
</organism>
<dbReference type="KEGG" id="cci:CC1G_02086"/>
<gene>
    <name evidence="3" type="ORF">CC1G_02086</name>
</gene>
<feature type="region of interest" description="Disordered" evidence="1">
    <location>
        <begin position="1"/>
        <end position="30"/>
    </location>
</feature>
<keyword evidence="4" id="KW-1185">Reference proteome</keyword>
<feature type="region of interest" description="Disordered" evidence="1">
    <location>
        <begin position="67"/>
        <end position="118"/>
    </location>
</feature>
<dbReference type="VEuPathDB" id="FungiDB:CC1G_02086"/>
<feature type="region of interest" description="Disordered" evidence="1">
    <location>
        <begin position="140"/>
        <end position="187"/>
    </location>
</feature>
<dbReference type="Proteomes" id="UP000001861">
    <property type="component" value="Unassembled WGS sequence"/>
</dbReference>
<evidence type="ECO:0000256" key="1">
    <source>
        <dbReference type="SAM" id="MobiDB-lite"/>
    </source>
</evidence>
<sequence>MVLVPRRPQDVPLQGAVTQEEGDATESKPKGRTNLLEYTFLVFGLFVVGTVLFHRLYWTRRRLRALHTASQSQGQAAHSITVVRRSRRPRSNPQHHSDRQSRHHHRRDTSHASDLLTQQPHLDYTYTYSYAYPSYQAGANDSTSGGTSLQVPPIAYAGGTAGRRADPDKDAPLPRYEPEGGPPKYDEIARVPLDATDGQSLTAQSRHIHQHRLINTVHPDLHHHRPP</sequence>
<keyword evidence="2" id="KW-0812">Transmembrane</keyword>
<reference evidence="3 4" key="1">
    <citation type="journal article" date="2010" name="Proc. Natl. Acad. Sci. U.S.A.">
        <title>Insights into evolution of multicellular fungi from the assembled chromosomes of the mushroom Coprinopsis cinerea (Coprinus cinereus).</title>
        <authorList>
            <person name="Stajich J.E."/>
            <person name="Wilke S.K."/>
            <person name="Ahren D."/>
            <person name="Au C.H."/>
            <person name="Birren B.W."/>
            <person name="Borodovsky M."/>
            <person name="Burns C."/>
            <person name="Canback B."/>
            <person name="Casselton L.A."/>
            <person name="Cheng C.K."/>
            <person name="Deng J."/>
            <person name="Dietrich F.S."/>
            <person name="Fargo D.C."/>
            <person name="Farman M.L."/>
            <person name="Gathman A.C."/>
            <person name="Goldberg J."/>
            <person name="Guigo R."/>
            <person name="Hoegger P.J."/>
            <person name="Hooker J.B."/>
            <person name="Huggins A."/>
            <person name="James T.Y."/>
            <person name="Kamada T."/>
            <person name="Kilaru S."/>
            <person name="Kodira C."/>
            <person name="Kues U."/>
            <person name="Kupfer D."/>
            <person name="Kwan H.S."/>
            <person name="Lomsadze A."/>
            <person name="Li W."/>
            <person name="Lilly W.W."/>
            <person name="Ma L.J."/>
            <person name="Mackey A.J."/>
            <person name="Manning G."/>
            <person name="Martin F."/>
            <person name="Muraguchi H."/>
            <person name="Natvig D.O."/>
            <person name="Palmerini H."/>
            <person name="Ramesh M.A."/>
            <person name="Rehmeyer C.J."/>
            <person name="Roe B.A."/>
            <person name="Shenoy N."/>
            <person name="Stanke M."/>
            <person name="Ter-Hovhannisyan V."/>
            <person name="Tunlid A."/>
            <person name="Velagapudi R."/>
            <person name="Vision T.J."/>
            <person name="Zeng Q."/>
            <person name="Zolan M.E."/>
            <person name="Pukkila P.J."/>
        </authorList>
    </citation>
    <scope>NUCLEOTIDE SEQUENCE [LARGE SCALE GENOMIC DNA]</scope>
    <source>
        <strain evidence="4">Okayama-7 / 130 / ATCC MYA-4618 / FGSC 9003</strain>
    </source>
</reference>
<comment type="caution">
    <text evidence="3">The sequence shown here is derived from an EMBL/GenBank/DDBJ whole genome shotgun (WGS) entry which is preliminary data.</text>
</comment>
<feature type="compositionally biased region" description="Polar residues" evidence="1">
    <location>
        <begin position="140"/>
        <end position="150"/>
    </location>
</feature>
<protein>
    <submittedName>
        <fullName evidence="3">Uncharacterized protein</fullName>
    </submittedName>
</protein>
<name>A8NK48_COPC7</name>
<dbReference type="RefSeq" id="XP_001834350.2">
    <property type="nucleotide sequence ID" value="XM_001834298.2"/>
</dbReference>
<dbReference type="InParanoid" id="A8NK48"/>
<feature type="compositionally biased region" description="Polar residues" evidence="1">
    <location>
        <begin position="68"/>
        <end position="78"/>
    </location>
</feature>
<proteinExistence type="predicted"/>
<evidence type="ECO:0000313" key="4">
    <source>
        <dbReference type="Proteomes" id="UP000001861"/>
    </source>
</evidence>
<keyword evidence="2" id="KW-0472">Membrane</keyword>